<evidence type="ECO:0000313" key="3">
    <source>
        <dbReference type="Proteomes" id="UP001628156"/>
    </source>
</evidence>
<accession>A0ABQ0DH71</accession>
<dbReference type="Proteomes" id="UP001628156">
    <property type="component" value="Unassembled WGS sequence"/>
</dbReference>
<evidence type="ECO:0000313" key="2">
    <source>
        <dbReference type="EMBL" id="GAB1223937.1"/>
    </source>
</evidence>
<reference evidence="1" key="2">
    <citation type="submission" date="2024-08" db="EMBL/GenBank/DDBJ databases">
        <title>Draft genome assembly of Entamoeba nuttalli using a combination of long-read and short-read sequencing data.</title>
        <authorList>
            <person name="Tanaka M."/>
            <person name="Tachibana H."/>
        </authorList>
    </citation>
    <scope>NUCLEOTIDE SEQUENCE</scope>
    <source>
        <strain evidence="1">P19-061405</strain>
    </source>
</reference>
<gene>
    <name evidence="1" type="ORF">ENUP19_0098G0014</name>
    <name evidence="2" type="ORF">ENUP19_0166G0033</name>
</gene>
<reference evidence="1 3" key="1">
    <citation type="journal article" date="2019" name="PLoS Negl. Trop. Dis.">
        <title>Whole genome sequencing of Entamoeba nuttalli reveals mammalian host-related molecular signatures and a novel octapeptide-repeat surface protein.</title>
        <authorList>
            <person name="Tanaka M."/>
            <person name="Makiuchi T."/>
            <person name="Komiyama T."/>
            <person name="Shiina T."/>
            <person name="Osaki K."/>
            <person name="Tachibana H."/>
        </authorList>
    </citation>
    <scope>NUCLEOTIDE SEQUENCE [LARGE SCALE GENOMIC DNA]</scope>
    <source>
        <strain evidence="1 3">P19-061405</strain>
    </source>
</reference>
<keyword evidence="3" id="KW-1185">Reference proteome</keyword>
<sequence length="36" mass="4324">MNEYKNIEYTKEDKKKYGTTIPIEVNSIGNECFYFL</sequence>
<evidence type="ECO:0000313" key="1">
    <source>
        <dbReference type="EMBL" id="GAB1222204.1"/>
    </source>
</evidence>
<dbReference type="EMBL" id="BAAFRS010000166">
    <property type="protein sequence ID" value="GAB1223937.1"/>
    <property type="molecule type" value="Genomic_DNA"/>
</dbReference>
<comment type="caution">
    <text evidence="1">The sequence shown here is derived from an EMBL/GenBank/DDBJ whole genome shotgun (WGS) entry which is preliminary data.</text>
</comment>
<dbReference type="EMBL" id="BAAFRS010000098">
    <property type="protein sequence ID" value="GAB1222204.1"/>
    <property type="molecule type" value="Genomic_DNA"/>
</dbReference>
<name>A0ABQ0DH71_9EUKA</name>
<proteinExistence type="predicted"/>
<protein>
    <submittedName>
        <fullName evidence="1">Uncharacterized protein</fullName>
    </submittedName>
</protein>
<organism evidence="1 3">
    <name type="scientific">Entamoeba nuttalli</name>
    <dbReference type="NCBI Taxonomy" id="412467"/>
    <lineage>
        <taxon>Eukaryota</taxon>
        <taxon>Amoebozoa</taxon>
        <taxon>Evosea</taxon>
        <taxon>Archamoebae</taxon>
        <taxon>Mastigamoebida</taxon>
        <taxon>Entamoebidae</taxon>
        <taxon>Entamoeba</taxon>
    </lineage>
</organism>